<keyword evidence="1" id="KW-0812">Transmembrane</keyword>
<accession>A0A6C0J647</accession>
<organism evidence="2">
    <name type="scientific">viral metagenome</name>
    <dbReference type="NCBI Taxonomy" id="1070528"/>
    <lineage>
        <taxon>unclassified sequences</taxon>
        <taxon>metagenomes</taxon>
        <taxon>organismal metagenomes</taxon>
    </lineage>
</organism>
<sequence length="128" mass="15127">MNSIQKRFFMFLGGCIPTRILIGYLGKKYYNHKDIKILGYITMILALGFIYIFTFGSKRADTQLEWSGEKKIWWNNYRIIHGILYIIFSLNILKNNKDAWKFIAIDTTIGLLAFLHHHNVNNNYSKLF</sequence>
<keyword evidence="1" id="KW-1133">Transmembrane helix</keyword>
<feature type="transmembrane region" description="Helical" evidence="1">
    <location>
        <begin position="37"/>
        <end position="55"/>
    </location>
</feature>
<reference evidence="2" key="1">
    <citation type="journal article" date="2020" name="Nature">
        <title>Giant virus diversity and host interactions through global metagenomics.</title>
        <authorList>
            <person name="Schulz F."/>
            <person name="Roux S."/>
            <person name="Paez-Espino D."/>
            <person name="Jungbluth S."/>
            <person name="Walsh D.A."/>
            <person name="Denef V.J."/>
            <person name="McMahon K.D."/>
            <person name="Konstantinidis K.T."/>
            <person name="Eloe-Fadrosh E.A."/>
            <person name="Kyrpides N.C."/>
            <person name="Woyke T."/>
        </authorList>
    </citation>
    <scope>NUCLEOTIDE SEQUENCE</scope>
    <source>
        <strain evidence="2">GVMAG-M-3300025860-12</strain>
    </source>
</reference>
<evidence type="ECO:0000313" key="2">
    <source>
        <dbReference type="EMBL" id="QHU00176.1"/>
    </source>
</evidence>
<protein>
    <submittedName>
        <fullName evidence="2">Uncharacterized protein</fullName>
    </submittedName>
</protein>
<dbReference type="AlphaFoldDB" id="A0A6C0J647"/>
<dbReference type="EMBL" id="MN740324">
    <property type="protein sequence ID" value="QHU00176.1"/>
    <property type="molecule type" value="Genomic_DNA"/>
</dbReference>
<proteinExistence type="predicted"/>
<feature type="transmembrane region" description="Helical" evidence="1">
    <location>
        <begin position="76"/>
        <end position="93"/>
    </location>
</feature>
<evidence type="ECO:0000256" key="1">
    <source>
        <dbReference type="SAM" id="Phobius"/>
    </source>
</evidence>
<name>A0A6C0J647_9ZZZZ</name>
<keyword evidence="1" id="KW-0472">Membrane</keyword>